<dbReference type="InterPro" id="IPR002933">
    <property type="entry name" value="Peptidase_M20"/>
</dbReference>
<proteinExistence type="predicted"/>
<dbReference type="NCBIfam" id="NF005914">
    <property type="entry name" value="PRK07907.1"/>
    <property type="match status" value="1"/>
</dbReference>
<evidence type="ECO:0000259" key="4">
    <source>
        <dbReference type="Pfam" id="PF07687"/>
    </source>
</evidence>
<keyword evidence="1" id="KW-0645">Protease</keyword>
<dbReference type="Proteomes" id="UP001144036">
    <property type="component" value="Unassembled WGS sequence"/>
</dbReference>
<dbReference type="RefSeq" id="WP_270154796.1">
    <property type="nucleotide sequence ID" value="NZ_JAPNNL010000032.1"/>
</dbReference>
<keyword evidence="2" id="KW-0479">Metal-binding</keyword>
<dbReference type="PANTHER" id="PTHR43270">
    <property type="entry name" value="BETA-ALA-HIS DIPEPTIDASE"/>
    <property type="match status" value="1"/>
</dbReference>
<name>A0ABT4S9W0_9ACTN</name>
<evidence type="ECO:0000313" key="5">
    <source>
        <dbReference type="EMBL" id="MDA0633989.1"/>
    </source>
</evidence>
<dbReference type="InterPro" id="IPR011650">
    <property type="entry name" value="Peptidase_M20_dimer"/>
</dbReference>
<keyword evidence="6" id="KW-1185">Reference proteome</keyword>
<evidence type="ECO:0000313" key="6">
    <source>
        <dbReference type="Proteomes" id="UP001144036"/>
    </source>
</evidence>
<dbReference type="Pfam" id="PF07687">
    <property type="entry name" value="M20_dimer"/>
    <property type="match status" value="1"/>
</dbReference>
<gene>
    <name evidence="5" type="ORF">OUY22_11225</name>
</gene>
<reference evidence="5" key="1">
    <citation type="submission" date="2022-11" db="EMBL/GenBank/DDBJ databases">
        <title>Nonomuraea corallina sp. nov., a new species of the genus Nonomuraea isolated from sea side sediment in Thai sea.</title>
        <authorList>
            <person name="Ngamcharungchit C."/>
            <person name="Matsumoto A."/>
            <person name="Suriyachadkun C."/>
            <person name="Panbangred W."/>
            <person name="Inahashi Y."/>
            <person name="Intra B."/>
        </authorList>
    </citation>
    <scope>NUCLEOTIDE SEQUENCE</scope>
    <source>
        <strain evidence="5">MCN248</strain>
    </source>
</reference>
<sequence length="446" mass="46924">MTPDQIESAVAAAMPQTVEELRRLAAIPSVAFPGHPEEPVHAAAAMVEELLRSTGLPRVQRVPVEGSFPAVYAEAPAPPGMPTVLLYAHYDVQPAGDPAAWRTPPFEPTLIDGKLYGRGTADDKSGVLSHVAALRVFQGRFPVGVKVIVEGQEEYAGERLEAFVERNPELLRADAVVVADTGNPRVGDPAVTTSLRGMAAFTMEVRTLSEPVHSGSFGGAAPDALAALMRMCAALHDDNGDVRVPGLPRGSFLGQGPTEEEFRKTAGVLDGVSLVGSGSLADRLWSSYAITVTGLDVPSVSGAINAVQPVARARVTVRVPPAGDPKTTVDAVAEFLRQVAPWGVRVSFGDLTVGSGFQADSGGKARAALNRAMERAFGRPPRDVGAGGSIPLVNTLLKQFPAAEILLFGAEDEDAACHAPNERVDLEELRRVATAEALFLQELAQS</sequence>
<dbReference type="SUPFAM" id="SSF53187">
    <property type="entry name" value="Zn-dependent exopeptidases"/>
    <property type="match status" value="1"/>
</dbReference>
<dbReference type="Gene3D" id="3.30.70.360">
    <property type="match status" value="1"/>
</dbReference>
<feature type="domain" description="Peptidase M20 dimerisation" evidence="4">
    <location>
        <begin position="195"/>
        <end position="343"/>
    </location>
</feature>
<dbReference type="InterPro" id="IPR051458">
    <property type="entry name" value="Cyt/Met_Dipeptidase"/>
</dbReference>
<dbReference type="Pfam" id="PF01546">
    <property type="entry name" value="Peptidase_M20"/>
    <property type="match status" value="1"/>
</dbReference>
<protein>
    <submittedName>
        <fullName evidence="5">Dipeptidase</fullName>
    </submittedName>
</protein>
<evidence type="ECO:0000256" key="3">
    <source>
        <dbReference type="ARBA" id="ARBA00022801"/>
    </source>
</evidence>
<organism evidence="5 6">
    <name type="scientific">Nonomuraea corallina</name>
    <dbReference type="NCBI Taxonomy" id="2989783"/>
    <lineage>
        <taxon>Bacteria</taxon>
        <taxon>Bacillati</taxon>
        <taxon>Actinomycetota</taxon>
        <taxon>Actinomycetes</taxon>
        <taxon>Streptosporangiales</taxon>
        <taxon>Streptosporangiaceae</taxon>
        <taxon>Nonomuraea</taxon>
    </lineage>
</organism>
<evidence type="ECO:0000256" key="2">
    <source>
        <dbReference type="ARBA" id="ARBA00022723"/>
    </source>
</evidence>
<comment type="caution">
    <text evidence="5">The sequence shown here is derived from an EMBL/GenBank/DDBJ whole genome shotgun (WGS) entry which is preliminary data.</text>
</comment>
<keyword evidence="3" id="KW-0378">Hydrolase</keyword>
<dbReference type="Gene3D" id="3.40.630.10">
    <property type="entry name" value="Zn peptidases"/>
    <property type="match status" value="1"/>
</dbReference>
<dbReference type="PANTHER" id="PTHR43270:SF12">
    <property type="entry name" value="SUCCINYL-DIAMINOPIMELATE DESUCCINYLASE"/>
    <property type="match status" value="1"/>
</dbReference>
<evidence type="ECO:0000256" key="1">
    <source>
        <dbReference type="ARBA" id="ARBA00022670"/>
    </source>
</evidence>
<accession>A0ABT4S9W0</accession>
<dbReference type="EMBL" id="JAPNNL010000032">
    <property type="protein sequence ID" value="MDA0633989.1"/>
    <property type="molecule type" value="Genomic_DNA"/>
</dbReference>